<evidence type="ECO:0008006" key="4">
    <source>
        <dbReference type="Google" id="ProtNLM"/>
    </source>
</evidence>
<evidence type="ECO:0000256" key="1">
    <source>
        <dbReference type="SAM" id="MobiDB-lite"/>
    </source>
</evidence>
<keyword evidence="3" id="KW-1185">Reference proteome</keyword>
<dbReference type="AlphaFoldDB" id="A0A9X3XBI4"/>
<accession>A0A9X3XBI4</accession>
<organism evidence="2 3">
    <name type="scientific">Polyangium jinanense</name>
    <dbReference type="NCBI Taxonomy" id="2829994"/>
    <lineage>
        <taxon>Bacteria</taxon>
        <taxon>Pseudomonadati</taxon>
        <taxon>Myxococcota</taxon>
        <taxon>Polyangia</taxon>
        <taxon>Polyangiales</taxon>
        <taxon>Polyangiaceae</taxon>
        <taxon>Polyangium</taxon>
    </lineage>
</organism>
<evidence type="ECO:0000313" key="3">
    <source>
        <dbReference type="Proteomes" id="UP001151081"/>
    </source>
</evidence>
<dbReference type="Proteomes" id="UP001151081">
    <property type="component" value="Unassembled WGS sequence"/>
</dbReference>
<name>A0A9X3XBI4_9BACT</name>
<sequence length="412" mass="43692">MRARLAPIVLVVALASPARGEGPQFVHADSLALAARESAFAAHVAKGDRERAQGRLYDAAAAYAEALAIRHDSVVAGRLGVLMAHDRPAHAAELLLDAIKHANTTPAERKTFSDAYEVVRTKGAWVDVIISHAGARTTLDGKPRNESGFSAFAIFVLVGEHEVRASLPGHVDDARTFRVVPKEDMRIELTLKPIADFDSEPRLLTRENRSSSETPNELGHESASDEPTYTKQEDPFGYEDPKQAEKPAPTRWSIGGGPVVVLGVASWMPAVGVVAGGRWRANEYVSLGLEGRAAWLTTGVGGLPISAMTAGGIASLCGHYRWAFGCAIGHLGVVNVSFSSDAFKPRTDHLFKPGIGGRLGARFVPARSFSVQGAVELLGLSNGGVLVGVGTRVVSETPPIMVGASILGAWEF</sequence>
<proteinExistence type="predicted"/>
<dbReference type="RefSeq" id="WP_272459595.1">
    <property type="nucleotide sequence ID" value="NZ_JAGTJJ010000051.1"/>
</dbReference>
<feature type="region of interest" description="Disordered" evidence="1">
    <location>
        <begin position="200"/>
        <end position="251"/>
    </location>
</feature>
<evidence type="ECO:0000313" key="2">
    <source>
        <dbReference type="EMBL" id="MDC3987314.1"/>
    </source>
</evidence>
<comment type="caution">
    <text evidence="2">The sequence shown here is derived from an EMBL/GenBank/DDBJ whole genome shotgun (WGS) entry which is preliminary data.</text>
</comment>
<reference evidence="2 3" key="1">
    <citation type="submission" date="2021-04" db="EMBL/GenBank/DDBJ databases">
        <title>Genome analysis of Polyangium sp.</title>
        <authorList>
            <person name="Li Y."/>
            <person name="Wang J."/>
        </authorList>
    </citation>
    <scope>NUCLEOTIDE SEQUENCE [LARGE SCALE GENOMIC DNA]</scope>
    <source>
        <strain evidence="2 3">SDU14</strain>
    </source>
</reference>
<protein>
    <recommendedName>
        <fullName evidence="4">PEGA domain-containing protein</fullName>
    </recommendedName>
</protein>
<dbReference type="EMBL" id="JAGTJJ010000051">
    <property type="protein sequence ID" value="MDC3987314.1"/>
    <property type="molecule type" value="Genomic_DNA"/>
</dbReference>
<gene>
    <name evidence="2" type="ORF">KEG57_42995</name>
</gene>
<feature type="compositionally biased region" description="Basic and acidic residues" evidence="1">
    <location>
        <begin position="200"/>
        <end position="210"/>
    </location>
</feature>
<feature type="compositionally biased region" description="Basic and acidic residues" evidence="1">
    <location>
        <begin position="231"/>
        <end position="245"/>
    </location>
</feature>